<dbReference type="PROSITE" id="PS50929">
    <property type="entry name" value="ABC_TM1F"/>
    <property type="match status" value="2"/>
</dbReference>
<keyword evidence="8" id="KW-0547">Nucleotide-binding</keyword>
<feature type="transmembrane region" description="Helical" evidence="16">
    <location>
        <begin position="136"/>
        <end position="156"/>
    </location>
</feature>
<dbReference type="CDD" id="cd03250">
    <property type="entry name" value="ABCC_MRP_domain1"/>
    <property type="match status" value="1"/>
</dbReference>
<dbReference type="Pfam" id="PF00664">
    <property type="entry name" value="ABC_membrane"/>
    <property type="match status" value="2"/>
</dbReference>
<feature type="transmembrane region" description="Helical" evidence="16">
    <location>
        <begin position="419"/>
        <end position="441"/>
    </location>
</feature>
<feature type="transmembrane region" description="Helical" evidence="16">
    <location>
        <begin position="168"/>
        <end position="190"/>
    </location>
</feature>
<keyword evidence="9" id="KW-0067">ATP-binding</keyword>
<feature type="transmembrane region" description="Helical" evidence="16">
    <location>
        <begin position="71"/>
        <end position="95"/>
    </location>
</feature>
<keyword evidence="5" id="KW-1003">Cell membrane</keyword>
<evidence type="ECO:0000256" key="16">
    <source>
        <dbReference type="SAM" id="Phobius"/>
    </source>
</evidence>
<comment type="similarity">
    <text evidence="3">Belongs to the ABC transporter superfamily. ABCC family. Conjugate transporter (TC 3.A.1.208) subfamily.</text>
</comment>
<dbReference type="CDD" id="cd18603">
    <property type="entry name" value="ABC_6TM_MRP1_2_3_6_D2_like"/>
    <property type="match status" value="1"/>
</dbReference>
<dbReference type="EMBL" id="JADYXP020000020">
    <property type="protein sequence ID" value="KAL0104445.1"/>
    <property type="molecule type" value="Genomic_DNA"/>
</dbReference>
<evidence type="ECO:0000313" key="19">
    <source>
        <dbReference type="EMBL" id="KAL0104445.1"/>
    </source>
</evidence>
<feature type="transmembrane region" description="Helical" evidence="16">
    <location>
        <begin position="1114"/>
        <end position="1134"/>
    </location>
</feature>
<feature type="transmembrane region" description="Helical" evidence="16">
    <location>
        <begin position="38"/>
        <end position="59"/>
    </location>
</feature>
<keyword evidence="6 16" id="KW-0812">Transmembrane</keyword>
<dbReference type="FunFam" id="3.40.50.300:FF:000074">
    <property type="entry name" value="Multidrug resistance-associated protein 5 isoform 1"/>
    <property type="match status" value="1"/>
</dbReference>
<keyword evidence="20" id="KW-1185">Reference proteome</keyword>
<protein>
    <recommendedName>
        <fullName evidence="13">ABC-type glutathione-S-conjugate transporter</fullName>
        <ecNumber evidence="13">7.6.2.3</ecNumber>
    </recommendedName>
</protein>
<evidence type="ECO:0000256" key="9">
    <source>
        <dbReference type="ARBA" id="ARBA00022840"/>
    </source>
</evidence>
<evidence type="ECO:0000256" key="11">
    <source>
        <dbReference type="ARBA" id="ARBA00022989"/>
    </source>
</evidence>
<dbReference type="GO" id="GO:0005774">
    <property type="term" value="C:vacuolar membrane"/>
    <property type="evidence" value="ECO:0007669"/>
    <property type="project" value="UniProtKB-SubCell"/>
</dbReference>
<feature type="domain" description="ABC transporter" evidence="17">
    <location>
        <begin position="622"/>
        <end position="848"/>
    </location>
</feature>
<keyword evidence="7" id="KW-0677">Repeat</keyword>
<dbReference type="InterPro" id="IPR017871">
    <property type="entry name" value="ABC_transporter-like_CS"/>
</dbReference>
<evidence type="ECO:0000256" key="4">
    <source>
        <dbReference type="ARBA" id="ARBA00022448"/>
    </source>
</evidence>
<dbReference type="EC" id="7.6.2.3" evidence="13"/>
<evidence type="ECO:0000259" key="17">
    <source>
        <dbReference type="PROSITE" id="PS50893"/>
    </source>
</evidence>
<evidence type="ECO:0000256" key="6">
    <source>
        <dbReference type="ARBA" id="ARBA00022692"/>
    </source>
</evidence>
<dbReference type="GO" id="GO:0005886">
    <property type="term" value="C:plasma membrane"/>
    <property type="evidence" value="ECO:0007669"/>
    <property type="project" value="UniProtKB-SubCell"/>
</dbReference>
<organism evidence="19 20">
    <name type="scientific">Cardiocondyla obscurior</name>
    <dbReference type="NCBI Taxonomy" id="286306"/>
    <lineage>
        <taxon>Eukaryota</taxon>
        <taxon>Metazoa</taxon>
        <taxon>Ecdysozoa</taxon>
        <taxon>Arthropoda</taxon>
        <taxon>Hexapoda</taxon>
        <taxon>Insecta</taxon>
        <taxon>Pterygota</taxon>
        <taxon>Neoptera</taxon>
        <taxon>Endopterygota</taxon>
        <taxon>Hymenoptera</taxon>
        <taxon>Apocrita</taxon>
        <taxon>Aculeata</taxon>
        <taxon>Formicoidea</taxon>
        <taxon>Formicidae</taxon>
        <taxon>Myrmicinae</taxon>
        <taxon>Cardiocondyla</taxon>
    </lineage>
</organism>
<feature type="transmembrane region" description="Helical" evidence="16">
    <location>
        <begin position="107"/>
        <end position="124"/>
    </location>
</feature>
<proteinExistence type="inferred from homology"/>
<evidence type="ECO:0000256" key="12">
    <source>
        <dbReference type="ARBA" id="ARBA00023136"/>
    </source>
</evidence>
<feature type="domain" description="ABC transmembrane type-1" evidence="18">
    <location>
        <begin position="310"/>
        <end position="590"/>
    </location>
</feature>
<dbReference type="PANTHER" id="PTHR24223:SF443">
    <property type="entry name" value="MULTIDRUG-RESISTANCE LIKE PROTEIN 1, ISOFORM I"/>
    <property type="match status" value="1"/>
</dbReference>
<keyword evidence="10" id="KW-1278">Translocase</keyword>
<dbReference type="GO" id="GO:0016887">
    <property type="term" value="F:ATP hydrolysis activity"/>
    <property type="evidence" value="ECO:0007669"/>
    <property type="project" value="InterPro"/>
</dbReference>
<dbReference type="PROSITE" id="PS50893">
    <property type="entry name" value="ABC_TRANSPORTER_2"/>
    <property type="match status" value="2"/>
</dbReference>
<feature type="compositionally biased region" description="Polar residues" evidence="15">
    <location>
        <begin position="904"/>
        <end position="921"/>
    </location>
</feature>
<dbReference type="InterPro" id="IPR056227">
    <property type="entry name" value="TMD0_ABC"/>
</dbReference>
<dbReference type="InterPro" id="IPR003439">
    <property type="entry name" value="ABC_transporter-like_ATP-bd"/>
</dbReference>
<dbReference type="Pfam" id="PF00005">
    <property type="entry name" value="ABC_tran"/>
    <property type="match status" value="2"/>
</dbReference>
<dbReference type="InterPro" id="IPR005292">
    <property type="entry name" value="MRP"/>
</dbReference>
<evidence type="ECO:0000256" key="8">
    <source>
        <dbReference type="ARBA" id="ARBA00022741"/>
    </source>
</evidence>
<dbReference type="FunFam" id="3.40.50.300:FF:000293">
    <property type="entry name" value="ATP binding cassette subfamily C member 1"/>
    <property type="match status" value="1"/>
</dbReference>
<gene>
    <name evidence="19" type="ORF">PUN28_017289</name>
</gene>
<keyword evidence="11 16" id="KW-1133">Transmembrane helix</keyword>
<comment type="caution">
    <text evidence="19">The sequence shown here is derived from an EMBL/GenBank/DDBJ whole genome shotgun (WGS) entry which is preliminary data.</text>
</comment>
<accession>A0AAW2EQY7</accession>
<dbReference type="CDD" id="cd18595">
    <property type="entry name" value="ABC_6TM_MRP1_2_3_6_D1_like"/>
    <property type="match status" value="1"/>
</dbReference>
<evidence type="ECO:0000256" key="10">
    <source>
        <dbReference type="ARBA" id="ARBA00022967"/>
    </source>
</evidence>
<feature type="transmembrane region" description="Helical" evidence="16">
    <location>
        <begin position="1014"/>
        <end position="1038"/>
    </location>
</feature>
<dbReference type="PANTHER" id="PTHR24223">
    <property type="entry name" value="ATP-BINDING CASSETTE SUB-FAMILY C"/>
    <property type="match status" value="1"/>
</dbReference>
<feature type="transmembrane region" description="Helical" evidence="16">
    <location>
        <begin position="346"/>
        <end position="368"/>
    </location>
</feature>
<dbReference type="NCBIfam" id="TIGR00957">
    <property type="entry name" value="MRP_assoc_pro"/>
    <property type="match status" value="1"/>
</dbReference>
<dbReference type="GO" id="GO:0015431">
    <property type="term" value="F:ABC-type glutathione S-conjugate transporter activity"/>
    <property type="evidence" value="ECO:0007669"/>
    <property type="project" value="UniProtKB-EC"/>
</dbReference>
<evidence type="ECO:0000259" key="18">
    <source>
        <dbReference type="PROSITE" id="PS50929"/>
    </source>
</evidence>
<feature type="transmembrane region" description="Helical" evidence="16">
    <location>
        <begin position="966"/>
        <end position="994"/>
    </location>
</feature>
<feature type="region of interest" description="Disordered" evidence="15">
    <location>
        <begin position="877"/>
        <end position="921"/>
    </location>
</feature>
<dbReference type="GO" id="GO:0005524">
    <property type="term" value="F:ATP binding"/>
    <property type="evidence" value="ECO:0007669"/>
    <property type="project" value="UniProtKB-KW"/>
</dbReference>
<feature type="domain" description="ABC transmembrane type-1" evidence="18">
    <location>
        <begin position="975"/>
        <end position="1256"/>
    </location>
</feature>
<keyword evidence="12 16" id="KW-0472">Membrane</keyword>
<name>A0AAW2EQY7_9HYME</name>
<dbReference type="InterPro" id="IPR027417">
    <property type="entry name" value="P-loop_NTPase"/>
</dbReference>
<feature type="transmembrane region" description="Helical" evidence="16">
    <location>
        <begin position="573"/>
        <end position="595"/>
    </location>
</feature>
<dbReference type="FunFam" id="1.20.1560.10:FF:000001">
    <property type="entry name" value="ATP-binding cassette subfamily C member 1"/>
    <property type="match status" value="1"/>
</dbReference>
<dbReference type="InterPro" id="IPR003593">
    <property type="entry name" value="AAA+_ATPase"/>
</dbReference>
<feature type="transmembrane region" description="Helical" evidence="16">
    <location>
        <begin position="1199"/>
        <end position="1220"/>
    </location>
</feature>
<dbReference type="SMART" id="SM00382">
    <property type="entry name" value="AAA"/>
    <property type="match status" value="2"/>
</dbReference>
<evidence type="ECO:0000256" key="5">
    <source>
        <dbReference type="ARBA" id="ARBA00022475"/>
    </source>
</evidence>
<evidence type="ECO:0000256" key="14">
    <source>
        <dbReference type="ARBA" id="ARBA00047523"/>
    </source>
</evidence>
<dbReference type="Gene3D" id="3.40.50.300">
    <property type="entry name" value="P-loop containing nucleotide triphosphate hydrolases"/>
    <property type="match status" value="2"/>
</dbReference>
<dbReference type="SUPFAM" id="SSF52540">
    <property type="entry name" value="P-loop containing nucleoside triphosphate hydrolases"/>
    <property type="match status" value="2"/>
</dbReference>
<reference evidence="19 20" key="1">
    <citation type="submission" date="2023-03" db="EMBL/GenBank/DDBJ databases">
        <title>High recombination rates correlate with genetic variation in Cardiocondyla obscurior ants.</title>
        <authorList>
            <person name="Errbii M."/>
        </authorList>
    </citation>
    <scope>NUCLEOTIDE SEQUENCE [LARGE SCALE GENOMIC DNA]</scope>
    <source>
        <strain evidence="19">Alpha-2009</strain>
        <tissue evidence="19">Whole body</tissue>
    </source>
</reference>
<sequence>MENQTIGMDQFCGTKFWDANLTWYTNDPDLTECFQKTILVWVPCIFLWTFSAMEAYYILNSKTRNIPYTWLFISKQVLTIGLILLSIIDLGMAIHTSTYSTVHSVDYWTPVIKIVSFTLASTLMQYNRKHGIRTSGLLFLFWFFLALCGCIQYRSFVNEFIKGAESTYSLVSYMIYYPIVVILFVLNFLVDAEPKFSEYPTVESPCPEQSSSFPSRLVFAWFDALAWKGFRKPLETSDLWSMNPEDMATEIVPKFDKYWNKNLRKTDEVESAKVSYRKASGQVDFNDGRKKKVASILPPICKAFGATFMFGAFLKLIQDVMTFISPQILKLLIDFIEGDEPMWKGYFYSVLLLLTAILQTLVLSQYFHRMFLVGLRIRTALIAAIYRKALRMSNAARKESTLGEIVNLMSVDAQRFMDLTAYINMIWSAPLQIALALYFLWNILGPAVFAGLAVMIILIPVNGLIANKVKTLQIRQMKSKDERVKLMNEVLNGIKVLKLYAWEPSFEQQILKIRVKEIQVLKEAAYLNAGTSFIWSCAPFLVSLVSFTTYVLLDEKNVLNSKIAFVSLSLFNILRFPLSMLPMMIGNIVQAYVSVKRINKFMNMEELDPNNVQHDPSDPHALVIENGNFSWDSEEVERPILRNINFHVEQGQLVAVVGTVGSGKSSLLSALLGEMDKLSGKVNTKGSIAYVSQQAWIQNATLQDNVLFGKALNKSVYNRVIEACALTPDFKMLPAGDQTEIGEKGINLSGGQKQRVALARAVYNDSENYFLDDPLSAVDSHVGKHIFEKVIGPNGLLKKKTRVLVTHSITYLPEVDNIIVLKDGEITESGTYKQLLEKKGAFAEFLVQHLQEVHVDEGSEDDLREIKQQLESTIGADELQQKLTRGRSRISESESGSVGDKKSLNGSLTRQYSTESQQSANYMHRNSIKEKEAPKANNIGEKLIEVEKAETGSVKWKVYSHYLKSIGWFLSISTIVMNAVFQSFSIGSSVWLSVWSNDNHTVVNDTLDTAKRDMYLGVYGALGFGQGVTVFAMALFLAKGTVVASRRIFESTLQRVLHNPMSFFDRTPIGRILSRLGKDIDVIDNILPVILRTWMTCLFSVIATLVVISYSTPIFIVVILPIGAIYYFIQRFYVATSRQLKRLESVSRSPIYSHFSESVTGAQIIRAYGVQEQFIHESENRVDFNQVCYFPSIIANRWLAVRLEMVGNLIIFFAALFAVLGRDTMSSGLVGLSVSYALQITQTLNWLVRMTSDVETNIVAVERIKEYGETEQEAPWKNTEFAPPTEWPKHGRVDFKDFKVRYREGLDLVLNGLTFSVLGGEKIGIVGRTGAGKSSLTLALFRIIEAANGKILIDDIDISKLGLHDLRSKLTIIPQDPVLFSGTLRMNLDPFDCYSDEEIWRALEHAHLKSFIENLPSGLLHEVSEGGENLSVGQRQLICLARALLRKTKVLILDEATAAVDLETDDLIQTTIRQEFKDCTVLTIAHRLNTILDSDRVIVLDKGLIVEYDSPEILLRNPSSSFYSMAKDANLAA</sequence>
<comment type="catalytic activity">
    <reaction evidence="14">
        <text>leukotriene C4(in) + ATP + H2O = leukotriene C4(out) + ADP + phosphate + H(+)</text>
        <dbReference type="Rhea" id="RHEA:38963"/>
        <dbReference type="ChEBI" id="CHEBI:15377"/>
        <dbReference type="ChEBI" id="CHEBI:15378"/>
        <dbReference type="ChEBI" id="CHEBI:30616"/>
        <dbReference type="ChEBI" id="CHEBI:43474"/>
        <dbReference type="ChEBI" id="CHEBI:57973"/>
        <dbReference type="ChEBI" id="CHEBI:456216"/>
    </reaction>
    <physiologicalReaction direction="left-to-right" evidence="14">
        <dbReference type="Rhea" id="RHEA:38964"/>
    </physiologicalReaction>
</comment>
<evidence type="ECO:0000313" key="20">
    <source>
        <dbReference type="Proteomes" id="UP001430953"/>
    </source>
</evidence>
<evidence type="ECO:0000256" key="13">
    <source>
        <dbReference type="ARBA" id="ARBA00024220"/>
    </source>
</evidence>
<feature type="transmembrane region" description="Helical" evidence="16">
    <location>
        <begin position="532"/>
        <end position="553"/>
    </location>
</feature>
<dbReference type="Pfam" id="PF24357">
    <property type="entry name" value="TMD0_ABC"/>
    <property type="match status" value="1"/>
</dbReference>
<feature type="domain" description="ABC transporter" evidence="17">
    <location>
        <begin position="1293"/>
        <end position="1527"/>
    </location>
</feature>
<feature type="transmembrane region" description="Helical" evidence="16">
    <location>
        <begin position="1089"/>
        <end position="1108"/>
    </location>
</feature>
<dbReference type="CDD" id="cd03244">
    <property type="entry name" value="ABCC_MRP_domain2"/>
    <property type="match status" value="1"/>
</dbReference>
<dbReference type="PROSITE" id="PS00211">
    <property type="entry name" value="ABC_TRANSPORTER_1"/>
    <property type="match status" value="2"/>
</dbReference>
<evidence type="ECO:0000256" key="3">
    <source>
        <dbReference type="ARBA" id="ARBA00009726"/>
    </source>
</evidence>
<comment type="subcellular location">
    <subcellularLocation>
        <location evidence="2">Cell membrane</location>
        <topology evidence="2">Multi-pass membrane protein</topology>
    </subcellularLocation>
    <subcellularLocation>
        <location evidence="1">Vacuole membrane</location>
        <topology evidence="1">Multi-pass membrane protein</topology>
    </subcellularLocation>
</comment>
<dbReference type="FunFam" id="1.20.1560.10:FF:000041">
    <property type="entry name" value="Multidrug-Resistance like protein 1, isoform C"/>
    <property type="match status" value="1"/>
</dbReference>
<dbReference type="InterPro" id="IPR011527">
    <property type="entry name" value="ABC1_TM_dom"/>
</dbReference>
<evidence type="ECO:0000256" key="15">
    <source>
        <dbReference type="SAM" id="MobiDB-lite"/>
    </source>
</evidence>
<dbReference type="InterPro" id="IPR036640">
    <property type="entry name" value="ABC1_TM_sf"/>
</dbReference>
<dbReference type="SUPFAM" id="SSF90123">
    <property type="entry name" value="ABC transporter transmembrane region"/>
    <property type="match status" value="2"/>
</dbReference>
<evidence type="ECO:0000256" key="7">
    <source>
        <dbReference type="ARBA" id="ARBA00022737"/>
    </source>
</evidence>
<dbReference type="InterPro" id="IPR050173">
    <property type="entry name" value="ABC_transporter_C-like"/>
</dbReference>
<feature type="transmembrane region" description="Helical" evidence="16">
    <location>
        <begin position="447"/>
        <end position="467"/>
    </location>
</feature>
<dbReference type="Proteomes" id="UP001430953">
    <property type="component" value="Unassembled WGS sequence"/>
</dbReference>
<evidence type="ECO:0000256" key="1">
    <source>
        <dbReference type="ARBA" id="ARBA00004128"/>
    </source>
</evidence>
<evidence type="ECO:0000256" key="2">
    <source>
        <dbReference type="ARBA" id="ARBA00004651"/>
    </source>
</evidence>
<keyword evidence="4" id="KW-0813">Transport</keyword>
<dbReference type="Gene3D" id="1.20.1560.10">
    <property type="entry name" value="ABC transporter type 1, transmembrane domain"/>
    <property type="match status" value="2"/>
</dbReference>
<feature type="transmembrane region" description="Helical" evidence="16">
    <location>
        <begin position="296"/>
        <end position="317"/>
    </location>
</feature>